<dbReference type="Proteomes" id="UP000070501">
    <property type="component" value="Unassembled WGS sequence"/>
</dbReference>
<dbReference type="OrthoDB" id="630188at2759"/>
<dbReference type="InParanoid" id="A0A136JE30"/>
<proteinExistence type="predicted"/>
<evidence type="ECO:0000259" key="1">
    <source>
        <dbReference type="Pfam" id="PF00149"/>
    </source>
</evidence>
<dbReference type="Gene3D" id="3.60.21.10">
    <property type="match status" value="1"/>
</dbReference>
<dbReference type="PANTHER" id="PTHR12905:SF18">
    <property type="entry name" value="ESTER HYDROLASE, PUTATIVE (AFU_ORTHOLOGUE AFUA_4G03130)-RELATED"/>
    <property type="match status" value="1"/>
</dbReference>
<dbReference type="SUPFAM" id="SSF56300">
    <property type="entry name" value="Metallo-dependent phosphatases"/>
    <property type="match status" value="1"/>
</dbReference>
<dbReference type="PANTHER" id="PTHR12905">
    <property type="entry name" value="METALLOPHOSPHOESTERASE"/>
    <property type="match status" value="1"/>
</dbReference>
<dbReference type="EMBL" id="KQ964246">
    <property type="protein sequence ID" value="KXJ95400.1"/>
    <property type="molecule type" value="Genomic_DNA"/>
</dbReference>
<reference evidence="3" key="1">
    <citation type="submission" date="2016-02" db="EMBL/GenBank/DDBJ databases">
        <title>Draft genome sequence of Microdochium bolleyi, a fungal endophyte of beachgrass.</title>
        <authorList>
            <consortium name="DOE Joint Genome Institute"/>
            <person name="David A.S."/>
            <person name="May G."/>
            <person name="Haridas S."/>
            <person name="Lim J."/>
            <person name="Wang M."/>
            <person name="Labutti K."/>
            <person name="Lipzen A."/>
            <person name="Barry K."/>
            <person name="Grigoriev I.V."/>
        </authorList>
    </citation>
    <scope>NUCLEOTIDE SEQUENCE [LARGE SCALE GENOMIC DNA]</scope>
    <source>
        <strain evidence="3">J235TASD1</strain>
    </source>
</reference>
<evidence type="ECO:0000313" key="3">
    <source>
        <dbReference type="Proteomes" id="UP000070501"/>
    </source>
</evidence>
<dbReference type="GO" id="GO:0016787">
    <property type="term" value="F:hydrolase activity"/>
    <property type="evidence" value="ECO:0007669"/>
    <property type="project" value="InterPro"/>
</dbReference>
<accession>A0A136JE30</accession>
<name>A0A136JE30_9PEZI</name>
<keyword evidence="3" id="KW-1185">Reference proteome</keyword>
<dbReference type="AlphaFoldDB" id="A0A136JE30"/>
<dbReference type="InterPro" id="IPR004843">
    <property type="entry name" value="Calcineurin-like_PHP"/>
</dbReference>
<dbReference type="CDD" id="cd07379">
    <property type="entry name" value="MPP_239FB"/>
    <property type="match status" value="1"/>
</dbReference>
<feature type="domain" description="Calcineurin-like phosphoesterase" evidence="1">
    <location>
        <begin position="58"/>
        <end position="235"/>
    </location>
</feature>
<sequence>MGLLRQLLTRRSSKWERQTLPDCILDSPLRAVVAWLHLLFLWLRGIPVHPPKGRRPLTVVCISDTHDSIVPGVPDGDLLIHAGDTTSNGSAASIQRQIDWMATLPHQHKVLVAGNHDNYFDPVARKEEDTLANQKLDLKGIHYLEHNALSLPFRDGRRLNLYGAPGIPKIGNSDNAFQYLPQDDPWKNRIPMDTDILITHTPPLHHMDLNLGCASLLAELWRVKPAVHIFGHVHWGRGKRAAYWDDCQAAYEKFMARRTRGPIYDLLPTTAWVDAIGFLWLNVKALLWQWFMLSGVRPNGGVMINAAVQAGNTGKIVHDASFTIVL</sequence>
<evidence type="ECO:0000313" key="2">
    <source>
        <dbReference type="EMBL" id="KXJ95400.1"/>
    </source>
</evidence>
<dbReference type="InterPro" id="IPR051693">
    <property type="entry name" value="UPF0046_metallophosphoest"/>
</dbReference>
<organism evidence="2 3">
    <name type="scientific">Microdochium bolleyi</name>
    <dbReference type="NCBI Taxonomy" id="196109"/>
    <lineage>
        <taxon>Eukaryota</taxon>
        <taxon>Fungi</taxon>
        <taxon>Dikarya</taxon>
        <taxon>Ascomycota</taxon>
        <taxon>Pezizomycotina</taxon>
        <taxon>Sordariomycetes</taxon>
        <taxon>Xylariomycetidae</taxon>
        <taxon>Xylariales</taxon>
        <taxon>Microdochiaceae</taxon>
        <taxon>Microdochium</taxon>
    </lineage>
</organism>
<gene>
    <name evidence="2" type="ORF">Micbo1qcDRAFT_230665</name>
</gene>
<dbReference type="Pfam" id="PF00149">
    <property type="entry name" value="Metallophos"/>
    <property type="match status" value="1"/>
</dbReference>
<dbReference type="InterPro" id="IPR029052">
    <property type="entry name" value="Metallo-depent_PP-like"/>
</dbReference>
<protein>
    <submittedName>
        <fullName evidence="2">Calcineurin-like phosphoesterase</fullName>
    </submittedName>
</protein>